<dbReference type="InParanoid" id="A0A1E7F3G7"/>
<feature type="region of interest" description="Disordered" evidence="1">
    <location>
        <begin position="391"/>
        <end position="424"/>
    </location>
</feature>
<organism evidence="4 5">
    <name type="scientific">Fragilariopsis cylindrus CCMP1102</name>
    <dbReference type="NCBI Taxonomy" id="635003"/>
    <lineage>
        <taxon>Eukaryota</taxon>
        <taxon>Sar</taxon>
        <taxon>Stramenopiles</taxon>
        <taxon>Ochrophyta</taxon>
        <taxon>Bacillariophyta</taxon>
        <taxon>Bacillariophyceae</taxon>
        <taxon>Bacillariophycidae</taxon>
        <taxon>Bacillariales</taxon>
        <taxon>Bacillariaceae</taxon>
        <taxon>Fragilariopsis</taxon>
    </lineage>
</organism>
<feature type="region of interest" description="Disordered" evidence="1">
    <location>
        <begin position="444"/>
        <end position="493"/>
    </location>
</feature>
<protein>
    <submittedName>
        <fullName evidence="4">Uncharacterized protein</fullName>
    </submittedName>
</protein>
<dbReference type="AlphaFoldDB" id="A0A1E7F3G7"/>
<feature type="chain" id="PRO_5009192597" evidence="3">
    <location>
        <begin position="17"/>
        <end position="493"/>
    </location>
</feature>
<evidence type="ECO:0000256" key="2">
    <source>
        <dbReference type="SAM" id="Phobius"/>
    </source>
</evidence>
<feature type="compositionally biased region" description="Low complexity" evidence="1">
    <location>
        <begin position="162"/>
        <end position="171"/>
    </location>
</feature>
<sequence>MLQLPILATAIWSVTAAIMSASTALADTTARTTSPLLRGHHHFSPRNLIPHPNSGHHSSYYGCLGYSDSELSEAWSFSSQAPGCSWVHIDYSGNDSSGSQGGGSSGGSSSGGSSGSSSSGSSSGGSSSSGSSSGSNSASDGGNDDGSDSSGRSGNADDDENNNYNGGDDSYSGGGQGNGNDDEVVVTNEDVYSGDSEYNPIDDFDIEVCDTYDNLWLWDLSLSCDMTEGDLSLGGCNCTFAEELRDNGLLSCDDTSFCPEDCSICTTCMSLLGCDVTPERPLVSRLLSTTIMLYVIAAAVSLLIFALAAYYSRRKWQDERDLNESLIEKQKHAGNIIGNDYDDKGPSFMYIDGDLMWKPLPSDQQYAASMVQPIGTMSTASTGNEYLEERVQPGSGTRSVGVGSDGDDTNRVRKVEEEEEKTPDVAVSMCEDTMTVPTVVDTLDDIENGLVSPIRTSEETDSSEEDDDENYHDVLVFEDKAPSPINSEENKEQ</sequence>
<proteinExistence type="predicted"/>
<evidence type="ECO:0000313" key="5">
    <source>
        <dbReference type="Proteomes" id="UP000095751"/>
    </source>
</evidence>
<feature type="compositionally biased region" description="Basic and acidic residues" evidence="1">
    <location>
        <begin position="471"/>
        <end position="481"/>
    </location>
</feature>
<name>A0A1E7F3G7_9STRA</name>
<dbReference type="OrthoDB" id="49542at2759"/>
<reference evidence="4 5" key="1">
    <citation type="submission" date="2016-09" db="EMBL/GenBank/DDBJ databases">
        <title>Extensive genetic diversity and differential bi-allelic expression allows diatom success in the polar Southern Ocean.</title>
        <authorList>
            <consortium name="DOE Joint Genome Institute"/>
            <person name="Mock T."/>
            <person name="Otillar R.P."/>
            <person name="Strauss J."/>
            <person name="Dupont C."/>
            <person name="Frickenhaus S."/>
            <person name="Maumus F."/>
            <person name="Mcmullan M."/>
            <person name="Sanges R."/>
            <person name="Schmutz J."/>
            <person name="Toseland A."/>
            <person name="Valas R."/>
            <person name="Veluchamy A."/>
            <person name="Ward B.J."/>
            <person name="Allen A."/>
            <person name="Barry K."/>
            <person name="Falciatore A."/>
            <person name="Ferrante M."/>
            <person name="Fortunato A.E."/>
            <person name="Gloeckner G."/>
            <person name="Gruber A."/>
            <person name="Hipkin R."/>
            <person name="Janech M."/>
            <person name="Kroth P."/>
            <person name="Leese F."/>
            <person name="Lindquist E."/>
            <person name="Lyon B.R."/>
            <person name="Martin J."/>
            <person name="Mayer C."/>
            <person name="Parker M."/>
            <person name="Quesneville H."/>
            <person name="Raymond J."/>
            <person name="Uhlig C."/>
            <person name="Valentin K.U."/>
            <person name="Worden A.Z."/>
            <person name="Armbrust E.V."/>
            <person name="Bowler C."/>
            <person name="Green B."/>
            <person name="Moulton V."/>
            <person name="Van Oosterhout C."/>
            <person name="Grigoriev I."/>
        </authorList>
    </citation>
    <scope>NUCLEOTIDE SEQUENCE [LARGE SCALE GENOMIC DNA]</scope>
    <source>
        <strain evidence="4 5">CCMP1102</strain>
    </source>
</reference>
<accession>A0A1E7F3G7</accession>
<dbReference type="EMBL" id="KV784364">
    <property type="protein sequence ID" value="OEU12679.1"/>
    <property type="molecule type" value="Genomic_DNA"/>
</dbReference>
<evidence type="ECO:0000256" key="3">
    <source>
        <dbReference type="SAM" id="SignalP"/>
    </source>
</evidence>
<evidence type="ECO:0000313" key="4">
    <source>
        <dbReference type="EMBL" id="OEU12679.1"/>
    </source>
</evidence>
<keyword evidence="2" id="KW-1133">Transmembrane helix</keyword>
<evidence type="ECO:0000256" key="1">
    <source>
        <dbReference type="SAM" id="MobiDB-lite"/>
    </source>
</evidence>
<keyword evidence="3" id="KW-0732">Signal</keyword>
<feature type="compositionally biased region" description="Low complexity" evidence="1">
    <location>
        <begin position="115"/>
        <end position="141"/>
    </location>
</feature>
<feature type="region of interest" description="Disordered" evidence="1">
    <location>
        <begin position="95"/>
        <end position="183"/>
    </location>
</feature>
<dbReference type="KEGG" id="fcy:FRACYDRAFT_243936"/>
<feature type="compositionally biased region" description="Acidic residues" evidence="1">
    <location>
        <begin position="459"/>
        <end position="470"/>
    </location>
</feature>
<feature type="transmembrane region" description="Helical" evidence="2">
    <location>
        <begin position="291"/>
        <end position="311"/>
    </location>
</feature>
<dbReference type="Proteomes" id="UP000095751">
    <property type="component" value="Unassembled WGS sequence"/>
</dbReference>
<keyword evidence="5" id="KW-1185">Reference proteome</keyword>
<feature type="signal peptide" evidence="3">
    <location>
        <begin position="1"/>
        <end position="16"/>
    </location>
</feature>
<feature type="compositionally biased region" description="Gly residues" evidence="1">
    <location>
        <begin position="99"/>
        <end position="114"/>
    </location>
</feature>
<gene>
    <name evidence="4" type="ORF">FRACYDRAFT_243936</name>
</gene>
<keyword evidence="2" id="KW-0812">Transmembrane</keyword>
<keyword evidence="2" id="KW-0472">Membrane</keyword>